<dbReference type="GO" id="GO:0005634">
    <property type="term" value="C:nucleus"/>
    <property type="evidence" value="ECO:0007669"/>
    <property type="project" value="UniProtKB-SubCell"/>
</dbReference>
<feature type="region of interest" description="Disordered" evidence="3">
    <location>
        <begin position="52"/>
        <end position="72"/>
    </location>
</feature>
<dbReference type="AlphaFoldDB" id="A0A420MDD4"/>
<dbReference type="VEuPathDB" id="FungiDB:FOMG_07113"/>
<dbReference type="InterPro" id="IPR050613">
    <property type="entry name" value="Sec_Metabolite_Reg"/>
</dbReference>
<dbReference type="CDD" id="cd12148">
    <property type="entry name" value="fungal_TF_MHR"/>
    <property type="match status" value="1"/>
</dbReference>
<dbReference type="GO" id="GO:0006351">
    <property type="term" value="P:DNA-templated transcription"/>
    <property type="evidence" value="ECO:0007669"/>
    <property type="project" value="InterPro"/>
</dbReference>
<organism evidence="5 6">
    <name type="scientific">Fusarium oxysporum</name>
    <name type="common">Fusarium vascular wilt</name>
    <dbReference type="NCBI Taxonomy" id="5507"/>
    <lineage>
        <taxon>Eukaryota</taxon>
        <taxon>Fungi</taxon>
        <taxon>Dikarya</taxon>
        <taxon>Ascomycota</taxon>
        <taxon>Pezizomycotina</taxon>
        <taxon>Sordariomycetes</taxon>
        <taxon>Hypocreomycetidae</taxon>
        <taxon>Hypocreales</taxon>
        <taxon>Nectriaceae</taxon>
        <taxon>Fusarium</taxon>
        <taxon>Fusarium oxysporum species complex</taxon>
    </lineage>
</organism>
<dbReference type="VEuPathDB" id="FungiDB:FOZG_14564"/>
<feature type="compositionally biased region" description="Basic residues" evidence="3">
    <location>
        <begin position="1"/>
        <end position="10"/>
    </location>
</feature>
<protein>
    <recommendedName>
        <fullName evidence="4">Xylanolytic transcriptional activator regulatory domain-containing protein</fullName>
    </recommendedName>
</protein>
<dbReference type="VEuPathDB" id="FungiDB:FOC4_g10001279"/>
<dbReference type="EMBL" id="MRCX01000324">
    <property type="protein sequence ID" value="RKK66108.1"/>
    <property type="molecule type" value="Genomic_DNA"/>
</dbReference>
<evidence type="ECO:0000259" key="4">
    <source>
        <dbReference type="SMART" id="SM00906"/>
    </source>
</evidence>
<dbReference type="InterPro" id="IPR007219">
    <property type="entry name" value="XnlR_reg_dom"/>
</dbReference>
<name>A0A420MDD4_FUSOX</name>
<dbReference type="VEuPathDB" id="FungiDB:FOXG_10355"/>
<accession>A0A420MDD4</accession>
<feature type="region of interest" description="Disordered" evidence="3">
    <location>
        <begin position="1"/>
        <end position="21"/>
    </location>
</feature>
<evidence type="ECO:0000256" key="1">
    <source>
        <dbReference type="ARBA" id="ARBA00004123"/>
    </source>
</evidence>
<evidence type="ECO:0000313" key="5">
    <source>
        <dbReference type="EMBL" id="RKK66108.1"/>
    </source>
</evidence>
<feature type="compositionally biased region" description="Polar residues" evidence="3">
    <location>
        <begin position="56"/>
        <end position="72"/>
    </location>
</feature>
<dbReference type="GO" id="GO:0008270">
    <property type="term" value="F:zinc ion binding"/>
    <property type="evidence" value="ECO:0007669"/>
    <property type="project" value="InterPro"/>
</dbReference>
<evidence type="ECO:0000256" key="3">
    <source>
        <dbReference type="SAM" id="MobiDB-lite"/>
    </source>
</evidence>
<comment type="caution">
    <text evidence="5">The sequence shown here is derived from an EMBL/GenBank/DDBJ whole genome shotgun (WGS) entry which is preliminary data.</text>
</comment>
<proteinExistence type="predicted"/>
<gene>
    <name evidence="5" type="ORF">BFJ69_g15696</name>
</gene>
<dbReference type="VEuPathDB" id="FungiDB:FOC1_g10000753"/>
<reference evidence="5 6" key="1">
    <citation type="journal article" date="2018" name="Sci. Rep.">
        <title>Characterisation of pathogen-specific regions and novel effector candidates in Fusarium oxysporum f. sp. cepae.</title>
        <authorList>
            <person name="Armitage A.D."/>
            <person name="Taylor A."/>
            <person name="Sobczyk M.K."/>
            <person name="Baxter L."/>
            <person name="Greenfield B.P."/>
            <person name="Bates H.J."/>
            <person name="Wilson F."/>
            <person name="Jackson A.C."/>
            <person name="Ott S."/>
            <person name="Harrison R.J."/>
            <person name="Clarkson J.P."/>
        </authorList>
    </citation>
    <scope>NUCLEOTIDE SEQUENCE [LARGE SCALE GENOMIC DNA]</scope>
    <source>
        <strain evidence="5 6">Fo_A13</strain>
    </source>
</reference>
<dbReference type="PANTHER" id="PTHR31001">
    <property type="entry name" value="UNCHARACTERIZED TRANSCRIPTIONAL REGULATORY PROTEIN"/>
    <property type="match status" value="1"/>
</dbReference>
<dbReference type="Proteomes" id="UP000285084">
    <property type="component" value="Unassembled WGS sequence"/>
</dbReference>
<dbReference type="PANTHER" id="PTHR31001:SF77">
    <property type="entry name" value="TRANSCRIPTION FACTOR, PUTATIVE (AFU_ORTHOLOGUE AFUA_3G12940)-RELATED"/>
    <property type="match status" value="1"/>
</dbReference>
<feature type="compositionally biased region" description="Polar residues" evidence="3">
    <location>
        <begin position="12"/>
        <end position="21"/>
    </location>
</feature>
<dbReference type="Pfam" id="PF04082">
    <property type="entry name" value="Fungal_trans"/>
    <property type="match status" value="1"/>
</dbReference>
<keyword evidence="2" id="KW-0539">Nucleus</keyword>
<evidence type="ECO:0000313" key="6">
    <source>
        <dbReference type="Proteomes" id="UP000285084"/>
    </source>
</evidence>
<comment type="subcellular location">
    <subcellularLocation>
        <location evidence="1">Nucleus</location>
    </subcellularLocation>
</comment>
<sequence>MDPGHQRRRQGSLLSGHTPQKNQKVAIVMRDSLYPGKTVSLIREAFEAEEEVQEQTSPLPLTGLPSNSAPSLKSSPIDYSTWIFQKPSTFGGTVIDAMFPMPSQMFFIWQAYVENIDPFLKIIHVPSITEALMTKGCRLAIMEPAMRALLSCIAFAAIASLTEEEVRLNYSVDKKTLSLRFRAGAEAALARADFMNTTGLMTIQAFTIFLSVLQCEESPRFIWSLTGILIRLAVSLGLHKDGSQFKGISPFEIEIRRRVWWHICFLDARTGDSHFHDAQIPETLFDTRYPSNVDDTDIDPHMGEPVLPREGPTDMSICLVRCRIWRMVRAMRTASQHANADNTVDGRPLLEHSLDAVREFRESLVSPHQSCWPGNSEQDSFLRIMTDVVASRVELMAYYQERLSGTFDPAAQEDLFNVAIKVVDLAYKLGRSPSMSRWAWITQGFLQWQPLIIILGYICAVPWGACSEKAWSTVGRCIDTMPEGIKHEPLWQPLQRLLSRTYQHRISSTAGEATQRYRQHTLTVPTAACEPPLEPQITPPYSEEARPVASNPPHVGGEVGQWACGPMDITSSANGADYDWLADAQEADFRQWLIW</sequence>
<feature type="domain" description="Xylanolytic transcriptional activator regulatory" evidence="4">
    <location>
        <begin position="222"/>
        <end position="296"/>
    </location>
</feature>
<dbReference type="VEuPathDB" id="FungiDB:FOIG_10729"/>
<evidence type="ECO:0000256" key="2">
    <source>
        <dbReference type="ARBA" id="ARBA00023242"/>
    </source>
</evidence>
<dbReference type="SMART" id="SM00906">
    <property type="entry name" value="Fungal_trans"/>
    <property type="match status" value="1"/>
</dbReference>
<dbReference type="GO" id="GO:0003677">
    <property type="term" value="F:DNA binding"/>
    <property type="evidence" value="ECO:0007669"/>
    <property type="project" value="InterPro"/>
</dbReference>